<evidence type="ECO:0000256" key="5">
    <source>
        <dbReference type="ARBA" id="ARBA00023136"/>
    </source>
</evidence>
<evidence type="ECO:0000256" key="2">
    <source>
        <dbReference type="ARBA" id="ARBA00010252"/>
    </source>
</evidence>
<keyword evidence="5 6" id="KW-0472">Membrane</keyword>
<dbReference type="InterPro" id="IPR016579">
    <property type="entry name" value="Synaptogyrin"/>
</dbReference>
<dbReference type="AlphaFoldDB" id="A9V9T9"/>
<organism evidence="8 9">
    <name type="scientific">Monosiga brevicollis</name>
    <name type="common">Choanoflagellate</name>
    <dbReference type="NCBI Taxonomy" id="81824"/>
    <lineage>
        <taxon>Eukaryota</taxon>
        <taxon>Choanoflagellata</taxon>
        <taxon>Craspedida</taxon>
        <taxon>Salpingoecidae</taxon>
        <taxon>Monosiga</taxon>
    </lineage>
</organism>
<protein>
    <recommendedName>
        <fullName evidence="7">MARVEL domain-containing protein</fullName>
    </recommendedName>
</protein>
<feature type="transmembrane region" description="Helical" evidence="6">
    <location>
        <begin position="52"/>
        <end position="76"/>
    </location>
</feature>
<keyword evidence="9" id="KW-1185">Reference proteome</keyword>
<gene>
    <name evidence="8" type="ORF">MONBRDRAFT_38736</name>
</gene>
<keyword evidence="3 6" id="KW-0812">Transmembrane</keyword>
<feature type="domain" description="MARVEL" evidence="7">
    <location>
        <begin position="7"/>
        <end position="161"/>
    </location>
</feature>
<comment type="subcellular location">
    <subcellularLocation>
        <location evidence="1">Membrane</location>
        <topology evidence="1">Multi-pass membrane protein</topology>
    </subcellularLocation>
</comment>
<sequence>MTDVVAFLGKPATILRIVELIFAIIVFGTLADNGTIKLGDKEGSIFNNKMPPLNFGIAIGVLGFLDATAWLCVSFLHHTSGLLKPYKPTVNYVRIGLDFFFSLMFMIAGAALAAQWNKVSSDAKDAIGSKYLNAARTAIAFSFFLWLLYIASAYFSYTELSEPEEDY</sequence>
<dbReference type="Proteomes" id="UP000001357">
    <property type="component" value="Unassembled WGS sequence"/>
</dbReference>
<feature type="transmembrane region" description="Helical" evidence="6">
    <location>
        <begin position="96"/>
        <end position="116"/>
    </location>
</feature>
<proteinExistence type="inferred from homology"/>
<dbReference type="KEGG" id="mbr:MONBRDRAFT_38736"/>
<evidence type="ECO:0000256" key="3">
    <source>
        <dbReference type="ARBA" id="ARBA00022692"/>
    </source>
</evidence>
<name>A9V9T9_MONBE</name>
<dbReference type="GO" id="GO:0031594">
    <property type="term" value="C:neuromuscular junction"/>
    <property type="evidence" value="ECO:0000318"/>
    <property type="project" value="GO_Central"/>
</dbReference>
<dbReference type="InParanoid" id="A9V9T9"/>
<evidence type="ECO:0000313" key="9">
    <source>
        <dbReference type="Proteomes" id="UP000001357"/>
    </source>
</evidence>
<dbReference type="OMA" id="FYLWSQW"/>
<dbReference type="STRING" id="81824.A9V9T9"/>
<accession>A9V9T9</accession>
<dbReference type="GeneID" id="5894702"/>
<evidence type="ECO:0000259" key="7">
    <source>
        <dbReference type="PROSITE" id="PS51225"/>
    </source>
</evidence>
<evidence type="ECO:0000256" key="4">
    <source>
        <dbReference type="ARBA" id="ARBA00022989"/>
    </source>
</evidence>
<dbReference type="InterPro" id="IPR008253">
    <property type="entry name" value="Marvel"/>
</dbReference>
<dbReference type="PROSITE" id="PS51225">
    <property type="entry name" value="MARVEL"/>
    <property type="match status" value="1"/>
</dbReference>
<evidence type="ECO:0000256" key="1">
    <source>
        <dbReference type="ARBA" id="ARBA00004141"/>
    </source>
</evidence>
<evidence type="ECO:0000256" key="6">
    <source>
        <dbReference type="SAM" id="Phobius"/>
    </source>
</evidence>
<feature type="transmembrane region" description="Helical" evidence="6">
    <location>
        <begin position="12"/>
        <end position="31"/>
    </location>
</feature>
<dbReference type="RefSeq" id="XP_001749438.1">
    <property type="nucleotide sequence ID" value="XM_001749386.1"/>
</dbReference>
<feature type="transmembrane region" description="Helical" evidence="6">
    <location>
        <begin position="137"/>
        <end position="157"/>
    </location>
</feature>
<dbReference type="Pfam" id="PF01284">
    <property type="entry name" value="MARVEL"/>
    <property type="match status" value="1"/>
</dbReference>
<dbReference type="PANTHER" id="PTHR10838">
    <property type="entry name" value="SYNAPTOGYRIN"/>
    <property type="match status" value="1"/>
</dbReference>
<evidence type="ECO:0000313" key="8">
    <source>
        <dbReference type="EMBL" id="EDQ85723.1"/>
    </source>
</evidence>
<dbReference type="GO" id="GO:0030672">
    <property type="term" value="C:synaptic vesicle membrane"/>
    <property type="evidence" value="ECO:0000318"/>
    <property type="project" value="GO_Central"/>
</dbReference>
<dbReference type="eggNOG" id="KOG4016">
    <property type="taxonomic scope" value="Eukaryota"/>
</dbReference>
<dbReference type="PANTHER" id="PTHR10838:SF20">
    <property type="entry name" value="SYNAPTOGYRIN"/>
    <property type="match status" value="1"/>
</dbReference>
<dbReference type="FunCoup" id="A9V9T9">
    <property type="interactions" value="323"/>
</dbReference>
<reference evidence="8 9" key="1">
    <citation type="journal article" date="2008" name="Nature">
        <title>The genome of the choanoflagellate Monosiga brevicollis and the origin of metazoans.</title>
        <authorList>
            <consortium name="JGI Sequencing"/>
            <person name="King N."/>
            <person name="Westbrook M.J."/>
            <person name="Young S.L."/>
            <person name="Kuo A."/>
            <person name="Abedin M."/>
            <person name="Chapman J."/>
            <person name="Fairclough S."/>
            <person name="Hellsten U."/>
            <person name="Isogai Y."/>
            <person name="Letunic I."/>
            <person name="Marr M."/>
            <person name="Pincus D."/>
            <person name="Putnam N."/>
            <person name="Rokas A."/>
            <person name="Wright K.J."/>
            <person name="Zuzow R."/>
            <person name="Dirks W."/>
            <person name="Good M."/>
            <person name="Goodstein D."/>
            <person name="Lemons D."/>
            <person name="Li W."/>
            <person name="Lyons J.B."/>
            <person name="Morris A."/>
            <person name="Nichols S."/>
            <person name="Richter D.J."/>
            <person name="Salamov A."/>
            <person name="Bork P."/>
            <person name="Lim W.A."/>
            <person name="Manning G."/>
            <person name="Miller W.T."/>
            <person name="McGinnis W."/>
            <person name="Shapiro H."/>
            <person name="Tjian R."/>
            <person name="Grigoriev I.V."/>
            <person name="Rokhsar D."/>
        </authorList>
    </citation>
    <scope>NUCLEOTIDE SEQUENCE [LARGE SCALE GENOMIC DNA]</scope>
    <source>
        <strain evidence="9">MX1 / ATCC 50154</strain>
    </source>
</reference>
<feature type="non-terminal residue" evidence="8">
    <location>
        <position position="167"/>
    </location>
</feature>
<keyword evidence="4 6" id="KW-1133">Transmembrane helix</keyword>
<dbReference type="EMBL" id="CH991571">
    <property type="protein sequence ID" value="EDQ85723.1"/>
    <property type="molecule type" value="Genomic_DNA"/>
</dbReference>
<comment type="similarity">
    <text evidence="2">Belongs to the synaptogyrin family.</text>
</comment>